<evidence type="ECO:0000256" key="3">
    <source>
        <dbReference type="ARBA" id="ARBA00023204"/>
    </source>
</evidence>
<reference evidence="7" key="2">
    <citation type="submission" date="2015-01" db="EMBL/GenBank/DDBJ databases">
        <title>Evolutionary Origins and Diversification of the Mycorrhizal Mutualists.</title>
        <authorList>
            <consortium name="DOE Joint Genome Institute"/>
            <consortium name="Mycorrhizal Genomics Consortium"/>
            <person name="Kohler A."/>
            <person name="Kuo A."/>
            <person name="Nagy L.G."/>
            <person name="Floudas D."/>
            <person name="Copeland A."/>
            <person name="Barry K.W."/>
            <person name="Cichocki N."/>
            <person name="Veneault-Fourrey C."/>
            <person name="LaButti K."/>
            <person name="Lindquist E.A."/>
            <person name="Lipzen A."/>
            <person name="Lundell T."/>
            <person name="Morin E."/>
            <person name="Murat C."/>
            <person name="Riley R."/>
            <person name="Ohm R."/>
            <person name="Sun H."/>
            <person name="Tunlid A."/>
            <person name="Henrissat B."/>
            <person name="Grigoriev I.V."/>
            <person name="Hibbett D.S."/>
            <person name="Martin F."/>
        </authorList>
    </citation>
    <scope>NUCLEOTIDE SEQUENCE [LARGE SCALE GENOMIC DNA]</scope>
    <source>
        <strain evidence="7">MUT 4182</strain>
    </source>
</reference>
<keyword evidence="7" id="KW-1185">Reference proteome</keyword>
<dbReference type="Proteomes" id="UP000054248">
    <property type="component" value="Unassembled WGS sequence"/>
</dbReference>
<keyword evidence="2" id="KW-0378">Hydrolase</keyword>
<dbReference type="CDD" id="cd10028">
    <property type="entry name" value="UDG-F2_TDG_MUG"/>
    <property type="match status" value="1"/>
</dbReference>
<dbReference type="InterPro" id="IPR005122">
    <property type="entry name" value="Uracil-DNA_glycosylase-like"/>
</dbReference>
<evidence type="ECO:0000313" key="7">
    <source>
        <dbReference type="Proteomes" id="UP000054248"/>
    </source>
</evidence>
<organism evidence="6 7">
    <name type="scientific">Tulasnella calospora MUT 4182</name>
    <dbReference type="NCBI Taxonomy" id="1051891"/>
    <lineage>
        <taxon>Eukaryota</taxon>
        <taxon>Fungi</taxon>
        <taxon>Dikarya</taxon>
        <taxon>Basidiomycota</taxon>
        <taxon>Agaricomycotina</taxon>
        <taxon>Agaricomycetes</taxon>
        <taxon>Cantharellales</taxon>
        <taxon>Tulasnellaceae</taxon>
        <taxon>Tulasnella</taxon>
    </lineage>
</organism>
<dbReference type="PANTHER" id="PTHR12159">
    <property type="entry name" value="G/T AND G/U MISMATCH-SPECIFIC DNA GLYCOSYLASE"/>
    <property type="match status" value="1"/>
</dbReference>
<evidence type="ECO:0000313" key="6">
    <source>
        <dbReference type="EMBL" id="KIO27165.1"/>
    </source>
</evidence>
<dbReference type="SUPFAM" id="SSF52141">
    <property type="entry name" value="Uracil-DNA glycosylase-like"/>
    <property type="match status" value="1"/>
</dbReference>
<feature type="region of interest" description="Disordered" evidence="4">
    <location>
        <begin position="1"/>
        <end position="89"/>
    </location>
</feature>
<dbReference type="STRING" id="1051891.A0A0C3QAB4"/>
<accession>A0A0C3QAB4</accession>
<dbReference type="GO" id="GO:0004844">
    <property type="term" value="F:uracil DNA N-glycosylase activity"/>
    <property type="evidence" value="ECO:0007669"/>
    <property type="project" value="TreeGrafter"/>
</dbReference>
<evidence type="ECO:0000256" key="2">
    <source>
        <dbReference type="ARBA" id="ARBA00022801"/>
    </source>
</evidence>
<dbReference type="OrthoDB" id="565731at2759"/>
<feature type="compositionally biased region" description="Polar residues" evidence="4">
    <location>
        <begin position="65"/>
        <end position="74"/>
    </location>
</feature>
<feature type="compositionally biased region" description="Basic and acidic residues" evidence="4">
    <location>
        <begin position="52"/>
        <end position="61"/>
    </location>
</feature>
<evidence type="ECO:0000259" key="5">
    <source>
        <dbReference type="Pfam" id="PF03167"/>
    </source>
</evidence>
<dbReference type="AlphaFoldDB" id="A0A0C3QAB4"/>
<evidence type="ECO:0000256" key="4">
    <source>
        <dbReference type="SAM" id="MobiDB-lite"/>
    </source>
</evidence>
<dbReference type="GO" id="GO:0008263">
    <property type="term" value="F:pyrimidine-specific mismatch base pair DNA N-glycosylase activity"/>
    <property type="evidence" value="ECO:0007669"/>
    <property type="project" value="TreeGrafter"/>
</dbReference>
<dbReference type="InterPro" id="IPR015637">
    <property type="entry name" value="MUG/TDG"/>
</dbReference>
<keyword evidence="1" id="KW-0227">DNA damage</keyword>
<reference evidence="6 7" key="1">
    <citation type="submission" date="2014-04" db="EMBL/GenBank/DDBJ databases">
        <authorList>
            <consortium name="DOE Joint Genome Institute"/>
            <person name="Kuo A."/>
            <person name="Girlanda M."/>
            <person name="Perotto S."/>
            <person name="Kohler A."/>
            <person name="Nagy L.G."/>
            <person name="Floudas D."/>
            <person name="Copeland A."/>
            <person name="Barry K.W."/>
            <person name="Cichocki N."/>
            <person name="Veneault-Fourrey C."/>
            <person name="LaButti K."/>
            <person name="Lindquist E.A."/>
            <person name="Lipzen A."/>
            <person name="Lundell T."/>
            <person name="Morin E."/>
            <person name="Murat C."/>
            <person name="Sun H."/>
            <person name="Tunlid A."/>
            <person name="Henrissat B."/>
            <person name="Grigoriev I.V."/>
            <person name="Hibbett D.S."/>
            <person name="Martin F."/>
            <person name="Nordberg H.P."/>
            <person name="Cantor M.N."/>
            <person name="Hua S.X."/>
        </authorList>
    </citation>
    <scope>NUCLEOTIDE SEQUENCE [LARGE SCALE GENOMIC DNA]</scope>
    <source>
        <strain evidence="6 7">MUT 4182</strain>
    </source>
</reference>
<dbReference type="EMBL" id="KN823013">
    <property type="protein sequence ID" value="KIO27165.1"/>
    <property type="molecule type" value="Genomic_DNA"/>
</dbReference>
<feature type="domain" description="Uracil-DNA glycosylase-like" evidence="5">
    <location>
        <begin position="108"/>
        <end position="255"/>
    </location>
</feature>
<dbReference type="Pfam" id="PF03167">
    <property type="entry name" value="UDG"/>
    <property type="match status" value="1"/>
</dbReference>
<dbReference type="InterPro" id="IPR036895">
    <property type="entry name" value="Uracil-DNA_glycosylase-like_sf"/>
</dbReference>
<name>A0A0C3QAB4_9AGAM</name>
<sequence>MRASLAKFSFRGASTTPPKSKVAGTTLSQPVQATTATKGVKRKLSELLPDSDSQRPTEARRPTPGKSSSSSRQGTPGARKKNPGYAPPETYAHLNYLEDYVKPNLDSSPGTRSATVGHHFAHPTNQFYRALHKSGLTDTLLDPSEDWSMPERYNLGLTNMVDRPSLTASELSRAEKIAGVPTLLRKVARYRPRIVCFIGREIGDAFETAVRQSLKTSGFGLLPYKLVYPRAEPFVLETLFFTAPSTSGRVQSYQLEDRVQLLRVLREEKEAVLSGSADTSEMTIIPPALYEIDESRTKSRFFIRHGSPTAV</sequence>
<keyword evidence="3" id="KW-0234">DNA repair</keyword>
<dbReference type="Gene3D" id="3.40.470.10">
    <property type="entry name" value="Uracil-DNA glycosylase-like domain"/>
    <property type="match status" value="1"/>
</dbReference>
<proteinExistence type="predicted"/>
<protein>
    <recommendedName>
        <fullName evidence="5">Uracil-DNA glycosylase-like domain-containing protein</fullName>
    </recommendedName>
</protein>
<dbReference type="PANTHER" id="PTHR12159:SF9">
    <property type="entry name" value="G_T MISMATCH-SPECIFIC THYMINE DNA GLYCOSYLASE"/>
    <property type="match status" value="1"/>
</dbReference>
<evidence type="ECO:0000256" key="1">
    <source>
        <dbReference type="ARBA" id="ARBA00022763"/>
    </source>
</evidence>
<gene>
    <name evidence="6" type="ORF">M407DRAFT_233445</name>
</gene>
<feature type="compositionally biased region" description="Polar residues" evidence="4">
    <location>
        <begin position="12"/>
        <end position="37"/>
    </location>
</feature>
<dbReference type="HOGENOM" id="CLU_042829_0_1_1"/>
<dbReference type="GO" id="GO:0006285">
    <property type="term" value="P:base-excision repair, AP site formation"/>
    <property type="evidence" value="ECO:0007669"/>
    <property type="project" value="InterPro"/>
</dbReference>